<dbReference type="AlphaFoldDB" id="A0A0E9PVI2"/>
<reference evidence="1" key="2">
    <citation type="journal article" date="2015" name="Fish Shellfish Immunol.">
        <title>Early steps in the European eel (Anguilla anguilla)-Vibrio vulnificus interaction in the gills: Role of the RtxA13 toxin.</title>
        <authorList>
            <person name="Callol A."/>
            <person name="Pajuelo D."/>
            <person name="Ebbesson L."/>
            <person name="Teles M."/>
            <person name="MacKenzie S."/>
            <person name="Amaro C."/>
        </authorList>
    </citation>
    <scope>NUCLEOTIDE SEQUENCE</scope>
</reference>
<reference evidence="1" key="1">
    <citation type="submission" date="2014-11" db="EMBL/GenBank/DDBJ databases">
        <authorList>
            <person name="Amaro Gonzalez C."/>
        </authorList>
    </citation>
    <scope>NUCLEOTIDE SEQUENCE</scope>
</reference>
<dbReference type="EMBL" id="GBXM01100719">
    <property type="protein sequence ID" value="JAH07858.1"/>
    <property type="molecule type" value="Transcribed_RNA"/>
</dbReference>
<accession>A0A0E9PVI2</accession>
<name>A0A0E9PVI2_ANGAN</name>
<sequence>MRHKKYNKQTGAVPPGVQRGVLYKLINELWDKGGGSLKYMRIPVY</sequence>
<evidence type="ECO:0000313" key="1">
    <source>
        <dbReference type="EMBL" id="JAH07858.1"/>
    </source>
</evidence>
<protein>
    <submittedName>
        <fullName evidence="1">Uncharacterized protein</fullName>
    </submittedName>
</protein>
<proteinExistence type="predicted"/>
<organism evidence="1">
    <name type="scientific">Anguilla anguilla</name>
    <name type="common">European freshwater eel</name>
    <name type="synonym">Muraena anguilla</name>
    <dbReference type="NCBI Taxonomy" id="7936"/>
    <lineage>
        <taxon>Eukaryota</taxon>
        <taxon>Metazoa</taxon>
        <taxon>Chordata</taxon>
        <taxon>Craniata</taxon>
        <taxon>Vertebrata</taxon>
        <taxon>Euteleostomi</taxon>
        <taxon>Actinopterygii</taxon>
        <taxon>Neopterygii</taxon>
        <taxon>Teleostei</taxon>
        <taxon>Anguilliformes</taxon>
        <taxon>Anguillidae</taxon>
        <taxon>Anguilla</taxon>
    </lineage>
</organism>